<accession>A0ABR6PDC7</accession>
<sequence length="37" mass="4368">MIFRESAKSMLLFPFSAKTDFIRLYVVLLIFSDVKQI</sequence>
<organism evidence="1 2">
    <name type="scientific">Mucilaginibacter lappiensis</name>
    <dbReference type="NCBI Taxonomy" id="354630"/>
    <lineage>
        <taxon>Bacteria</taxon>
        <taxon>Pseudomonadati</taxon>
        <taxon>Bacteroidota</taxon>
        <taxon>Sphingobacteriia</taxon>
        <taxon>Sphingobacteriales</taxon>
        <taxon>Sphingobacteriaceae</taxon>
        <taxon>Mucilaginibacter</taxon>
    </lineage>
</organism>
<proteinExistence type="predicted"/>
<name>A0ABR6PDC7_9SPHI</name>
<dbReference type="Proteomes" id="UP000541583">
    <property type="component" value="Unassembled WGS sequence"/>
</dbReference>
<protein>
    <submittedName>
        <fullName evidence="1">Uncharacterized protein</fullName>
    </submittedName>
</protein>
<dbReference type="EMBL" id="JACHCB010000001">
    <property type="protein sequence ID" value="MBB6107764.1"/>
    <property type="molecule type" value="Genomic_DNA"/>
</dbReference>
<gene>
    <name evidence="1" type="ORF">HDF23_000494</name>
</gene>
<keyword evidence="2" id="KW-1185">Reference proteome</keyword>
<reference evidence="1 2" key="1">
    <citation type="submission" date="2020-08" db="EMBL/GenBank/DDBJ databases">
        <title>Genomic Encyclopedia of Type Strains, Phase IV (KMG-V): Genome sequencing to study the core and pangenomes of soil and plant-associated prokaryotes.</title>
        <authorList>
            <person name="Whitman W."/>
        </authorList>
    </citation>
    <scope>NUCLEOTIDE SEQUENCE [LARGE SCALE GENOMIC DNA]</scope>
    <source>
        <strain evidence="1 2">ANJLi2</strain>
    </source>
</reference>
<evidence type="ECO:0000313" key="2">
    <source>
        <dbReference type="Proteomes" id="UP000541583"/>
    </source>
</evidence>
<evidence type="ECO:0000313" key="1">
    <source>
        <dbReference type="EMBL" id="MBB6107764.1"/>
    </source>
</evidence>
<comment type="caution">
    <text evidence="1">The sequence shown here is derived from an EMBL/GenBank/DDBJ whole genome shotgun (WGS) entry which is preliminary data.</text>
</comment>